<protein>
    <submittedName>
        <fullName evidence="1">Uncharacterized protein</fullName>
    </submittedName>
</protein>
<dbReference type="AlphaFoldDB" id="A0A0C2XEK4"/>
<dbReference type="HOGENOM" id="CLU_2290991_0_0_1"/>
<organism evidence="1 2">
    <name type="scientific">Amanita muscaria (strain Koide BX008)</name>
    <dbReference type="NCBI Taxonomy" id="946122"/>
    <lineage>
        <taxon>Eukaryota</taxon>
        <taxon>Fungi</taxon>
        <taxon>Dikarya</taxon>
        <taxon>Basidiomycota</taxon>
        <taxon>Agaricomycotina</taxon>
        <taxon>Agaricomycetes</taxon>
        <taxon>Agaricomycetidae</taxon>
        <taxon>Agaricales</taxon>
        <taxon>Pluteineae</taxon>
        <taxon>Amanitaceae</taxon>
        <taxon>Amanita</taxon>
    </lineage>
</organism>
<dbReference type="EMBL" id="KN818230">
    <property type="protein sequence ID" value="KIL67866.1"/>
    <property type="molecule type" value="Genomic_DNA"/>
</dbReference>
<name>A0A0C2XEK4_AMAMK</name>
<reference evidence="1 2" key="1">
    <citation type="submission" date="2014-04" db="EMBL/GenBank/DDBJ databases">
        <title>Evolutionary Origins and Diversification of the Mycorrhizal Mutualists.</title>
        <authorList>
            <consortium name="DOE Joint Genome Institute"/>
            <consortium name="Mycorrhizal Genomics Consortium"/>
            <person name="Kohler A."/>
            <person name="Kuo A."/>
            <person name="Nagy L.G."/>
            <person name="Floudas D."/>
            <person name="Copeland A."/>
            <person name="Barry K.W."/>
            <person name="Cichocki N."/>
            <person name="Veneault-Fourrey C."/>
            <person name="LaButti K."/>
            <person name="Lindquist E.A."/>
            <person name="Lipzen A."/>
            <person name="Lundell T."/>
            <person name="Morin E."/>
            <person name="Murat C."/>
            <person name="Riley R."/>
            <person name="Ohm R."/>
            <person name="Sun H."/>
            <person name="Tunlid A."/>
            <person name="Henrissat B."/>
            <person name="Grigoriev I.V."/>
            <person name="Hibbett D.S."/>
            <person name="Martin F."/>
        </authorList>
    </citation>
    <scope>NUCLEOTIDE SEQUENCE [LARGE SCALE GENOMIC DNA]</scope>
    <source>
        <strain evidence="1 2">Koide BX008</strain>
    </source>
</reference>
<evidence type="ECO:0000313" key="1">
    <source>
        <dbReference type="EMBL" id="KIL67866.1"/>
    </source>
</evidence>
<accession>A0A0C2XEK4</accession>
<dbReference type="InParanoid" id="A0A0C2XEK4"/>
<dbReference type="Proteomes" id="UP000054549">
    <property type="component" value="Unassembled WGS sequence"/>
</dbReference>
<gene>
    <name evidence="1" type="ORF">M378DRAFT_159068</name>
</gene>
<sequence length="101" mass="11069">MPHSTSNVNAHLAILQKNPPDKDISMAEIPDNTSATAGAFKEDPLAEYNNQINERILGPTTTIRDKHVTDPKHIAHLILKAIILFSRGKSDGYRAGVAVRE</sequence>
<evidence type="ECO:0000313" key="2">
    <source>
        <dbReference type="Proteomes" id="UP000054549"/>
    </source>
</evidence>
<proteinExistence type="predicted"/>
<keyword evidence="2" id="KW-1185">Reference proteome</keyword>